<reference evidence="4 5" key="1">
    <citation type="submission" date="2018-03" db="EMBL/GenBank/DDBJ databases">
        <title>Genomic Encyclopedia of Archaeal and Bacterial Type Strains, Phase II (KMG-II): from individual species to whole genera.</title>
        <authorList>
            <person name="Goeker M."/>
        </authorList>
    </citation>
    <scope>NUCLEOTIDE SEQUENCE [LARGE SCALE GENOMIC DNA]</scope>
    <source>
        <strain evidence="4 5">DSM 28229</strain>
    </source>
</reference>
<comment type="similarity">
    <text evidence="1 3">Belongs to the short-chain dehydrogenases/reductases (SDR) family.</text>
</comment>
<sequence length="248" mass="27973">MKIFNKTILITGGGTGIGLELTKGFLKRNNKVIICGRRLAPLEAVQKDYPEVVIRQCDVSKENDILTLVENLKTEFGGIDVLINNAGKMQPIDYTNYENVISIDQHLSEVDINMSGPIRMTHHFLPQLMEKTEPVIVNVSSALAFLPLASTPVYSATKAALHAWTQSLRWQMRKTKLRVIELMPPMIETDLVDHMEGGVRMSPEKLGKLFFKDLERGKEEIKPGQTKQVRFASKFMSGLVFKLVNSRF</sequence>
<evidence type="ECO:0000313" key="5">
    <source>
        <dbReference type="Proteomes" id="UP000245535"/>
    </source>
</evidence>
<dbReference type="InterPro" id="IPR002347">
    <property type="entry name" value="SDR_fam"/>
</dbReference>
<dbReference type="PRINTS" id="PR00081">
    <property type="entry name" value="GDHRDH"/>
</dbReference>
<dbReference type="Proteomes" id="UP000245535">
    <property type="component" value="Unassembled WGS sequence"/>
</dbReference>
<evidence type="ECO:0000256" key="2">
    <source>
        <dbReference type="ARBA" id="ARBA00023002"/>
    </source>
</evidence>
<proteinExistence type="inferred from homology"/>
<dbReference type="OrthoDB" id="9810734at2"/>
<dbReference type="PRINTS" id="PR00080">
    <property type="entry name" value="SDRFAMILY"/>
</dbReference>
<dbReference type="Gene3D" id="3.40.50.720">
    <property type="entry name" value="NAD(P)-binding Rossmann-like Domain"/>
    <property type="match status" value="1"/>
</dbReference>
<name>A0A315ZAZ8_SEDFL</name>
<dbReference type="PANTHER" id="PTHR44169">
    <property type="entry name" value="NADPH-DEPENDENT 1-ACYLDIHYDROXYACETONE PHOSPHATE REDUCTASE"/>
    <property type="match status" value="1"/>
</dbReference>
<dbReference type="AlphaFoldDB" id="A0A315ZAZ8"/>
<dbReference type="PANTHER" id="PTHR44169:SF6">
    <property type="entry name" value="NADPH-DEPENDENT 1-ACYLDIHYDROXYACETONE PHOSPHATE REDUCTASE"/>
    <property type="match status" value="1"/>
</dbReference>
<keyword evidence="2" id="KW-0560">Oxidoreductase</keyword>
<evidence type="ECO:0000313" key="4">
    <source>
        <dbReference type="EMBL" id="PWJ42472.1"/>
    </source>
</evidence>
<dbReference type="EMBL" id="QGDO01000002">
    <property type="protein sequence ID" value="PWJ42472.1"/>
    <property type="molecule type" value="Genomic_DNA"/>
</dbReference>
<protein>
    <submittedName>
        <fullName evidence="4">Putative oxidoreductase</fullName>
    </submittedName>
</protein>
<dbReference type="Pfam" id="PF00106">
    <property type="entry name" value="adh_short"/>
    <property type="match status" value="1"/>
</dbReference>
<accession>A0A315ZAZ8</accession>
<dbReference type="SUPFAM" id="SSF51735">
    <property type="entry name" value="NAD(P)-binding Rossmann-fold domains"/>
    <property type="match status" value="1"/>
</dbReference>
<dbReference type="InterPro" id="IPR020904">
    <property type="entry name" value="Sc_DH/Rdtase_CS"/>
</dbReference>
<evidence type="ECO:0000256" key="3">
    <source>
        <dbReference type="RuleBase" id="RU000363"/>
    </source>
</evidence>
<dbReference type="GO" id="GO:0016491">
    <property type="term" value="F:oxidoreductase activity"/>
    <property type="evidence" value="ECO:0007669"/>
    <property type="project" value="UniProtKB-KW"/>
</dbReference>
<comment type="caution">
    <text evidence="4">The sequence shown here is derived from an EMBL/GenBank/DDBJ whole genome shotgun (WGS) entry which is preliminary data.</text>
</comment>
<dbReference type="PROSITE" id="PS00061">
    <property type="entry name" value="ADH_SHORT"/>
    <property type="match status" value="1"/>
</dbReference>
<keyword evidence="5" id="KW-1185">Reference proteome</keyword>
<gene>
    <name evidence="4" type="ORF">BC781_10213</name>
</gene>
<dbReference type="RefSeq" id="WP_109616620.1">
    <property type="nucleotide sequence ID" value="NZ_QGDO01000002.1"/>
</dbReference>
<evidence type="ECO:0000256" key="1">
    <source>
        <dbReference type="ARBA" id="ARBA00006484"/>
    </source>
</evidence>
<organism evidence="4 5">
    <name type="scientific">Sediminitomix flava</name>
    <dbReference type="NCBI Taxonomy" id="379075"/>
    <lineage>
        <taxon>Bacteria</taxon>
        <taxon>Pseudomonadati</taxon>
        <taxon>Bacteroidota</taxon>
        <taxon>Cytophagia</taxon>
        <taxon>Cytophagales</taxon>
        <taxon>Flammeovirgaceae</taxon>
        <taxon>Sediminitomix</taxon>
    </lineage>
</organism>
<dbReference type="InterPro" id="IPR036291">
    <property type="entry name" value="NAD(P)-bd_dom_sf"/>
</dbReference>